<dbReference type="InterPro" id="IPR036477">
    <property type="entry name" value="Formyl_transf_N_sf"/>
</dbReference>
<dbReference type="Proteomes" id="UP000290244">
    <property type="component" value="Chromosome"/>
</dbReference>
<evidence type="ECO:0000259" key="1">
    <source>
        <dbReference type="Pfam" id="PF00551"/>
    </source>
</evidence>
<dbReference type="AlphaFoldDB" id="A0A4P6P296"/>
<gene>
    <name evidence="2" type="ORF">EMK97_05530</name>
</gene>
<dbReference type="EMBL" id="CP034759">
    <property type="protein sequence ID" value="QBG35214.1"/>
    <property type="molecule type" value="Genomic_DNA"/>
</dbReference>
<accession>A0A4P6P296</accession>
<organism evidence="2 3">
    <name type="scientific">Litorilituus sediminis</name>
    <dbReference type="NCBI Taxonomy" id="718192"/>
    <lineage>
        <taxon>Bacteria</taxon>
        <taxon>Pseudomonadati</taxon>
        <taxon>Pseudomonadota</taxon>
        <taxon>Gammaproteobacteria</taxon>
        <taxon>Alteromonadales</taxon>
        <taxon>Colwelliaceae</taxon>
        <taxon>Litorilituus</taxon>
    </lineage>
</organism>
<evidence type="ECO:0000313" key="3">
    <source>
        <dbReference type="Proteomes" id="UP000290244"/>
    </source>
</evidence>
<dbReference type="GO" id="GO:0016740">
    <property type="term" value="F:transferase activity"/>
    <property type="evidence" value="ECO:0007669"/>
    <property type="project" value="UniProtKB-KW"/>
</dbReference>
<dbReference type="InterPro" id="IPR002376">
    <property type="entry name" value="Formyl_transf_N"/>
</dbReference>
<keyword evidence="3" id="KW-1185">Reference proteome</keyword>
<dbReference type="SUPFAM" id="SSF53328">
    <property type="entry name" value="Formyltransferase"/>
    <property type="match status" value="1"/>
</dbReference>
<protein>
    <submittedName>
        <fullName evidence="2">Methionyl-tRNA formyltransferase</fullName>
    </submittedName>
</protein>
<dbReference type="KEGG" id="lsd:EMK97_05530"/>
<dbReference type="Gene3D" id="3.40.50.12230">
    <property type="match status" value="1"/>
</dbReference>
<dbReference type="OrthoDB" id="9802815at2"/>
<dbReference type="RefSeq" id="WP_130600171.1">
    <property type="nucleotide sequence ID" value="NZ_CP034759.1"/>
</dbReference>
<dbReference type="Pfam" id="PF00551">
    <property type="entry name" value="Formyl_trans_N"/>
    <property type="match status" value="1"/>
</dbReference>
<evidence type="ECO:0000313" key="2">
    <source>
        <dbReference type="EMBL" id="QBG35214.1"/>
    </source>
</evidence>
<keyword evidence="2" id="KW-0808">Transferase</keyword>
<name>A0A4P6P296_9GAMM</name>
<sequence length="221" mass="25195">MATNPAKKHFQTISVLVDNDSWILPYAQQLVDQLSAHYQCQLLRHAKDIPQGDVCFLLGCVHLLTKDILARNQYNLVIHESALPQGKGFAPMAWQILDKQNTIPVCLIEADESADSGKIWLQDTIRLTGNELHDEWRAKQGEISVKMALDFIENFSTLSAKPQQGQVSYYPKRTPKDSELDIHRSIAEQFDLLRVVSNQDYPAFFIKDGVKYKLEISRDEP</sequence>
<proteinExistence type="predicted"/>
<feature type="domain" description="Formyl transferase N-terminal" evidence="1">
    <location>
        <begin position="51"/>
        <end position="133"/>
    </location>
</feature>
<reference evidence="2 3" key="1">
    <citation type="submission" date="2018-12" db="EMBL/GenBank/DDBJ databases">
        <title>Complete genome of Litorilituus sediminis.</title>
        <authorList>
            <person name="Liu A."/>
            <person name="Rong J."/>
        </authorList>
    </citation>
    <scope>NUCLEOTIDE SEQUENCE [LARGE SCALE GENOMIC DNA]</scope>
    <source>
        <strain evidence="2 3">JCM 17549</strain>
    </source>
</reference>